<dbReference type="Proteomes" id="UP001268864">
    <property type="component" value="Unassembled WGS sequence"/>
</dbReference>
<proteinExistence type="predicted"/>
<feature type="compositionally biased region" description="Basic and acidic residues" evidence="1">
    <location>
        <begin position="58"/>
        <end position="85"/>
    </location>
</feature>
<keyword evidence="4" id="KW-1185">Reference proteome</keyword>
<evidence type="ECO:0000256" key="1">
    <source>
        <dbReference type="SAM" id="MobiDB-lite"/>
    </source>
</evidence>
<comment type="caution">
    <text evidence="3">The sequence shown here is derived from an EMBL/GenBank/DDBJ whole genome shotgun (WGS) entry which is preliminary data.</text>
</comment>
<gene>
    <name evidence="3" type="ORF">NDI86_08210</name>
</gene>
<protein>
    <recommendedName>
        <fullName evidence="2">DUF7967 domain-containing protein</fullName>
    </recommendedName>
</protein>
<evidence type="ECO:0000259" key="2">
    <source>
        <dbReference type="Pfam" id="PF25921"/>
    </source>
</evidence>
<dbReference type="RefSeq" id="WP_310899937.1">
    <property type="nucleotide sequence ID" value="NZ_JAMQOS010000002.1"/>
</dbReference>
<feature type="domain" description="DUF7967" evidence="2">
    <location>
        <begin position="5"/>
        <end position="91"/>
    </location>
</feature>
<feature type="region of interest" description="Disordered" evidence="1">
    <location>
        <begin position="58"/>
        <end position="91"/>
    </location>
</feature>
<accession>A0ABU2FMW6</accession>
<organism evidence="3 4">
    <name type="scientific">Haloarcula onubensis</name>
    <dbReference type="NCBI Taxonomy" id="2950539"/>
    <lineage>
        <taxon>Archaea</taxon>
        <taxon>Methanobacteriati</taxon>
        <taxon>Methanobacteriota</taxon>
        <taxon>Stenosarchaea group</taxon>
        <taxon>Halobacteria</taxon>
        <taxon>Halobacteriales</taxon>
        <taxon>Haloarculaceae</taxon>
        <taxon>Haloarcula</taxon>
    </lineage>
</organism>
<dbReference type="EMBL" id="JAMQOS010000002">
    <property type="protein sequence ID" value="MDS0282104.1"/>
    <property type="molecule type" value="Genomic_DNA"/>
</dbReference>
<name>A0ABU2FMW6_9EURY</name>
<evidence type="ECO:0000313" key="4">
    <source>
        <dbReference type="Proteomes" id="UP001268864"/>
    </source>
</evidence>
<dbReference type="InterPro" id="IPR058273">
    <property type="entry name" value="DUF7967"/>
</dbReference>
<sequence>MTDSEETVRCWLVERSSYGDERMVTLVYAPPEGDRQLTKQLSTNLLMRTAVTAAREVEPDRLAPVEDGATRERYATEATRMAETHDPDEEV</sequence>
<reference evidence="3 4" key="1">
    <citation type="submission" date="2022-06" db="EMBL/GenBank/DDBJ databases">
        <title>Halomicroarcula sp. a new haloarchaeum isolate from saline soil.</title>
        <authorList>
            <person name="Strakova D."/>
            <person name="Galisteo C."/>
            <person name="Sanchez-Porro C."/>
            <person name="Ventosa A."/>
        </authorList>
    </citation>
    <scope>NUCLEOTIDE SEQUENCE [LARGE SCALE GENOMIC DNA]</scope>
    <source>
        <strain evidence="3 4">S3CR25-11</strain>
    </source>
</reference>
<dbReference type="Pfam" id="PF25921">
    <property type="entry name" value="DUF7967"/>
    <property type="match status" value="1"/>
</dbReference>
<evidence type="ECO:0000313" key="3">
    <source>
        <dbReference type="EMBL" id="MDS0282104.1"/>
    </source>
</evidence>